<name>A0AAV7NUG5_PLEWA</name>
<keyword evidence="2" id="KW-1185">Reference proteome</keyword>
<organism evidence="1 2">
    <name type="scientific">Pleurodeles waltl</name>
    <name type="common">Iberian ribbed newt</name>
    <dbReference type="NCBI Taxonomy" id="8319"/>
    <lineage>
        <taxon>Eukaryota</taxon>
        <taxon>Metazoa</taxon>
        <taxon>Chordata</taxon>
        <taxon>Craniata</taxon>
        <taxon>Vertebrata</taxon>
        <taxon>Euteleostomi</taxon>
        <taxon>Amphibia</taxon>
        <taxon>Batrachia</taxon>
        <taxon>Caudata</taxon>
        <taxon>Salamandroidea</taxon>
        <taxon>Salamandridae</taxon>
        <taxon>Pleurodelinae</taxon>
        <taxon>Pleurodeles</taxon>
    </lineage>
</organism>
<protein>
    <submittedName>
        <fullName evidence="1">Uncharacterized protein</fullName>
    </submittedName>
</protein>
<evidence type="ECO:0000313" key="1">
    <source>
        <dbReference type="EMBL" id="KAJ1116480.1"/>
    </source>
</evidence>
<sequence length="126" mass="14126">MPPKAGRLLRTKGEAFCSEVPRGWQTHLKKEGSAGMALLDNMKLQNSIRRVSKTCSEIGERILGVEEQTAVLKQDIGTLQNKAELQETQLTDVVWKLEELKSRQRRNTLGLLGLSEGVERNDVRAL</sequence>
<proteinExistence type="predicted"/>
<reference evidence="1" key="1">
    <citation type="journal article" date="2022" name="bioRxiv">
        <title>Sequencing and chromosome-scale assembly of the giantPleurodeles waltlgenome.</title>
        <authorList>
            <person name="Brown T."/>
            <person name="Elewa A."/>
            <person name="Iarovenko S."/>
            <person name="Subramanian E."/>
            <person name="Araus A.J."/>
            <person name="Petzold A."/>
            <person name="Susuki M."/>
            <person name="Suzuki K.-i.T."/>
            <person name="Hayashi T."/>
            <person name="Toyoda A."/>
            <person name="Oliveira C."/>
            <person name="Osipova E."/>
            <person name="Leigh N.D."/>
            <person name="Simon A."/>
            <person name="Yun M.H."/>
        </authorList>
    </citation>
    <scope>NUCLEOTIDE SEQUENCE</scope>
    <source>
        <strain evidence="1">20211129_DDA</strain>
        <tissue evidence="1">Liver</tissue>
    </source>
</reference>
<evidence type="ECO:0000313" key="2">
    <source>
        <dbReference type="Proteomes" id="UP001066276"/>
    </source>
</evidence>
<dbReference type="Proteomes" id="UP001066276">
    <property type="component" value="Chromosome 8"/>
</dbReference>
<gene>
    <name evidence="1" type="ORF">NDU88_004691</name>
</gene>
<dbReference type="AlphaFoldDB" id="A0AAV7NUG5"/>
<dbReference type="EMBL" id="JANPWB010000012">
    <property type="protein sequence ID" value="KAJ1116480.1"/>
    <property type="molecule type" value="Genomic_DNA"/>
</dbReference>
<accession>A0AAV7NUG5</accession>
<comment type="caution">
    <text evidence="1">The sequence shown here is derived from an EMBL/GenBank/DDBJ whole genome shotgun (WGS) entry which is preliminary data.</text>
</comment>